<keyword evidence="2" id="KW-1185">Reference proteome</keyword>
<protein>
    <recommendedName>
        <fullName evidence="3">Phage tail protein</fullName>
    </recommendedName>
</protein>
<name>A0ABU1M5K3_9HYPH</name>
<accession>A0ABU1M5K3</accession>
<organism evidence="1 2">
    <name type="scientific">Brucella pseudogrignonensis</name>
    <dbReference type="NCBI Taxonomy" id="419475"/>
    <lineage>
        <taxon>Bacteria</taxon>
        <taxon>Pseudomonadati</taxon>
        <taxon>Pseudomonadota</taxon>
        <taxon>Alphaproteobacteria</taxon>
        <taxon>Hyphomicrobiales</taxon>
        <taxon>Brucellaceae</taxon>
        <taxon>Brucella/Ochrobactrum group</taxon>
        <taxon>Brucella</taxon>
    </lineage>
</organism>
<dbReference type="EMBL" id="JAVDQT010000001">
    <property type="protein sequence ID" value="MDR6431306.1"/>
    <property type="molecule type" value="Genomic_DNA"/>
</dbReference>
<dbReference type="Pfam" id="PF09684">
    <property type="entry name" value="Tail_P2_I"/>
    <property type="match status" value="1"/>
</dbReference>
<evidence type="ECO:0008006" key="3">
    <source>
        <dbReference type="Google" id="ProtNLM"/>
    </source>
</evidence>
<dbReference type="Proteomes" id="UP001184614">
    <property type="component" value="Unassembled WGS sequence"/>
</dbReference>
<gene>
    <name evidence="1" type="ORF">J2782_001011</name>
</gene>
<dbReference type="InterPro" id="IPR006521">
    <property type="entry name" value="Tail_protein_I"/>
</dbReference>
<evidence type="ECO:0000313" key="2">
    <source>
        <dbReference type="Proteomes" id="UP001184614"/>
    </source>
</evidence>
<comment type="caution">
    <text evidence="1">The sequence shown here is derived from an EMBL/GenBank/DDBJ whole genome shotgun (WGS) entry which is preliminary data.</text>
</comment>
<evidence type="ECO:0000313" key="1">
    <source>
        <dbReference type="EMBL" id="MDR6431306.1"/>
    </source>
</evidence>
<proteinExistence type="predicted"/>
<sequence length="372" mass="41893">MSNRQALLPSNATALETAFSEALDRTPELSPGIVALRGFKFNPNSSIIPYLILEYGLEEIEEFFTVRREVIFEGVDWRRLVGTPTAVHKALSWIGYEAAIEEEWFGRRKWNTFQLRFPSLPAQDFPDLPHIEKIAEISTPLRSRFRRGVHLYDAGALIADCSRLDDSMLERESGVDVTGTGAIWSFGRTHEIDHTLSRAEGLSLGNWIDPEIENTVRWLDLIYPWQAAVFPWSAQPDEQRRALMAAWFVGKLVHICLRNLEGDVIGYRRCRAVHTVEAIASGAYRFGSKTFGPLVGGQQLYVEAMTDFVTPSRDEVSEVSIVVGGLHAQGVKAGALWLNRGQLVGGVEVANEPVSFQMRKTVREQIKYLVRF</sequence>
<dbReference type="RefSeq" id="WP_310010507.1">
    <property type="nucleotide sequence ID" value="NZ_JAVDQT010000001.1"/>
</dbReference>
<reference evidence="1 2" key="1">
    <citation type="submission" date="2023-07" db="EMBL/GenBank/DDBJ databases">
        <title>Sorghum-associated microbial communities from plants grown in Nebraska, USA.</title>
        <authorList>
            <person name="Schachtman D."/>
        </authorList>
    </citation>
    <scope>NUCLEOTIDE SEQUENCE [LARGE SCALE GENOMIC DNA]</scope>
    <source>
        <strain evidence="1 2">DS1730</strain>
    </source>
</reference>